<proteinExistence type="predicted"/>
<dbReference type="AlphaFoldDB" id="A0A0W8FXN3"/>
<organism evidence="1">
    <name type="scientific">hydrocarbon metagenome</name>
    <dbReference type="NCBI Taxonomy" id="938273"/>
    <lineage>
        <taxon>unclassified sequences</taxon>
        <taxon>metagenomes</taxon>
        <taxon>ecological metagenomes</taxon>
    </lineage>
</organism>
<sequence>MLGINGKDYKLCLLDTNALSSFLQKPKTWINFFEKEFSFDKTVICYSAFTLSELYYRQELFDKYLDFFSVFPSAILDGHESIFNKELEHYDSCEKINPIVIVPSSIQDVKLNLKEKLKLTIEKSSFLYNSDYWKKGQSEVLSSIVALKKNFPPKRDKYSIEDIEYFNMIVSTFQISIRNREFASRIVQSGVTIDLNKFPSLKSTSYFVFYKFYPDKRKPINSDVFDIIISALLPYVDFFITEGNLYDIIRKIKMNHLFLENIEVYKLKDINKIIGKNN</sequence>
<reference evidence="1" key="1">
    <citation type="journal article" date="2015" name="Proc. Natl. Acad. Sci. U.S.A.">
        <title>Networks of energetic and metabolic interactions define dynamics in microbial communities.</title>
        <authorList>
            <person name="Embree M."/>
            <person name="Liu J.K."/>
            <person name="Al-Bassam M.M."/>
            <person name="Zengler K."/>
        </authorList>
    </citation>
    <scope>NUCLEOTIDE SEQUENCE</scope>
</reference>
<evidence type="ECO:0008006" key="2">
    <source>
        <dbReference type="Google" id="ProtNLM"/>
    </source>
</evidence>
<accession>A0A0W8FXN3</accession>
<comment type="caution">
    <text evidence="1">The sequence shown here is derived from an EMBL/GenBank/DDBJ whole genome shotgun (WGS) entry which is preliminary data.</text>
</comment>
<evidence type="ECO:0000313" key="1">
    <source>
        <dbReference type="EMBL" id="KUG25596.1"/>
    </source>
</evidence>
<dbReference type="SUPFAM" id="SSF88723">
    <property type="entry name" value="PIN domain-like"/>
    <property type="match status" value="1"/>
</dbReference>
<gene>
    <name evidence="1" type="ORF">ASZ90_004578</name>
</gene>
<protein>
    <recommendedName>
        <fullName evidence="2">PIN domain-containing protein</fullName>
    </recommendedName>
</protein>
<dbReference type="InterPro" id="IPR029060">
    <property type="entry name" value="PIN-like_dom_sf"/>
</dbReference>
<name>A0A0W8FXN3_9ZZZZ</name>
<dbReference type="EMBL" id="LNQE01000645">
    <property type="protein sequence ID" value="KUG25596.1"/>
    <property type="molecule type" value="Genomic_DNA"/>
</dbReference>